<protein>
    <submittedName>
        <fullName evidence="1">Uncharacterized protein</fullName>
    </submittedName>
</protein>
<proteinExistence type="predicted"/>
<sequence length="53" mass="6135">MKYLTSLLKVAGLRHFSETELILFLILIFVIRYLPAAQSRKKISNKKSRRGSV</sequence>
<evidence type="ECO:0000313" key="1">
    <source>
        <dbReference type="EMBL" id="JAD29171.1"/>
    </source>
</evidence>
<name>A0A0A9SET4_ARUDO</name>
<dbReference type="AlphaFoldDB" id="A0A0A9SET4"/>
<accession>A0A0A9SET4</accession>
<reference evidence="1" key="1">
    <citation type="submission" date="2014-09" db="EMBL/GenBank/DDBJ databases">
        <authorList>
            <person name="Magalhaes I.L.F."/>
            <person name="Oliveira U."/>
            <person name="Santos F.R."/>
            <person name="Vidigal T.H.D.A."/>
            <person name="Brescovit A.D."/>
            <person name="Santos A.J."/>
        </authorList>
    </citation>
    <scope>NUCLEOTIDE SEQUENCE</scope>
    <source>
        <tissue evidence="1">Shoot tissue taken approximately 20 cm above the soil surface</tissue>
    </source>
</reference>
<organism evidence="1">
    <name type="scientific">Arundo donax</name>
    <name type="common">Giant reed</name>
    <name type="synonym">Donax arundinaceus</name>
    <dbReference type="NCBI Taxonomy" id="35708"/>
    <lineage>
        <taxon>Eukaryota</taxon>
        <taxon>Viridiplantae</taxon>
        <taxon>Streptophyta</taxon>
        <taxon>Embryophyta</taxon>
        <taxon>Tracheophyta</taxon>
        <taxon>Spermatophyta</taxon>
        <taxon>Magnoliopsida</taxon>
        <taxon>Liliopsida</taxon>
        <taxon>Poales</taxon>
        <taxon>Poaceae</taxon>
        <taxon>PACMAD clade</taxon>
        <taxon>Arundinoideae</taxon>
        <taxon>Arundineae</taxon>
        <taxon>Arundo</taxon>
    </lineage>
</organism>
<reference evidence="1" key="2">
    <citation type="journal article" date="2015" name="Data Brief">
        <title>Shoot transcriptome of the giant reed, Arundo donax.</title>
        <authorList>
            <person name="Barrero R.A."/>
            <person name="Guerrero F.D."/>
            <person name="Moolhuijzen P."/>
            <person name="Goolsby J.A."/>
            <person name="Tidwell J."/>
            <person name="Bellgard S.E."/>
            <person name="Bellgard M.I."/>
        </authorList>
    </citation>
    <scope>NUCLEOTIDE SEQUENCE</scope>
    <source>
        <tissue evidence="1">Shoot tissue taken approximately 20 cm above the soil surface</tissue>
    </source>
</reference>
<dbReference type="EMBL" id="GBRH01268724">
    <property type="protein sequence ID" value="JAD29171.1"/>
    <property type="molecule type" value="Transcribed_RNA"/>
</dbReference>